<organism evidence="2 3">
    <name type="scientific">Leclercia pneumoniae</name>
    <dbReference type="NCBI Taxonomy" id="2815358"/>
    <lineage>
        <taxon>Bacteria</taxon>
        <taxon>Pseudomonadati</taxon>
        <taxon>Pseudomonadota</taxon>
        <taxon>Gammaproteobacteria</taxon>
        <taxon>Enterobacterales</taxon>
        <taxon>Enterobacteriaceae</taxon>
        <taxon>Leclercia</taxon>
    </lineage>
</organism>
<proteinExistence type="predicted"/>
<dbReference type="PROSITE" id="PS50883">
    <property type="entry name" value="EAL"/>
    <property type="match status" value="1"/>
</dbReference>
<dbReference type="EMBL" id="CP076838">
    <property type="protein sequence ID" value="QWW78648.1"/>
    <property type="molecule type" value="Genomic_DNA"/>
</dbReference>
<dbReference type="Proteomes" id="UP000683497">
    <property type="component" value="Chromosome"/>
</dbReference>
<protein>
    <submittedName>
        <fullName evidence="2">EAL domain-containing protein</fullName>
    </submittedName>
</protein>
<keyword evidence="3" id="KW-1185">Reference proteome</keyword>
<evidence type="ECO:0000313" key="2">
    <source>
        <dbReference type="EMBL" id="QWW78648.1"/>
    </source>
</evidence>
<accession>A0ABX8JUD7</accession>
<evidence type="ECO:0000313" key="3">
    <source>
        <dbReference type="Proteomes" id="UP000683497"/>
    </source>
</evidence>
<sequence length="210" mass="23282">MKLEPIVNLATFHTVGVEVLSLLSPTLQSEPWFQQLSAEHALALLQVQCETLKNHFPWHNLFINLPITLLTEVDLFHQLLPLPGPGANIEIVEPAQLLSLPCTSRIRAIEHLHLLSGRGCRIWLDDVDEAQIHGFIDAHLPLSGIKIDKMAFWRLKTTPAFSSLVNLCATLARNVLVEGIESQEDLALARQAGAGFGQGYLWPSVGRRHG</sequence>
<dbReference type="SUPFAM" id="SSF141868">
    <property type="entry name" value="EAL domain-like"/>
    <property type="match status" value="1"/>
</dbReference>
<feature type="domain" description="EAL" evidence="1">
    <location>
        <begin position="1"/>
        <end position="210"/>
    </location>
</feature>
<evidence type="ECO:0000259" key="1">
    <source>
        <dbReference type="PROSITE" id="PS50883"/>
    </source>
</evidence>
<dbReference type="Pfam" id="PF00563">
    <property type="entry name" value="EAL"/>
    <property type="match status" value="1"/>
</dbReference>
<dbReference type="Gene3D" id="3.20.20.450">
    <property type="entry name" value="EAL domain"/>
    <property type="match status" value="1"/>
</dbReference>
<dbReference type="InterPro" id="IPR001633">
    <property type="entry name" value="EAL_dom"/>
</dbReference>
<reference evidence="2 3" key="1">
    <citation type="submission" date="2021-06" db="EMBL/GenBank/DDBJ databases">
        <title>Leclercia pneumoniae sp. nov.</title>
        <authorList>
            <person name="Hoenemann M."/>
            <person name="Viehweger A."/>
            <person name="Dietze N."/>
        </authorList>
    </citation>
    <scope>NUCLEOTIDE SEQUENCE [LARGE SCALE GENOMIC DNA]</scope>
    <source>
        <strain evidence="3">49125</strain>
    </source>
</reference>
<dbReference type="RefSeq" id="WP_207293812.1">
    <property type="nucleotide sequence ID" value="NZ_CP076838.1"/>
</dbReference>
<dbReference type="InterPro" id="IPR050706">
    <property type="entry name" value="Cyclic-di-GMP_PDE-like"/>
</dbReference>
<dbReference type="PANTHER" id="PTHR33121">
    <property type="entry name" value="CYCLIC DI-GMP PHOSPHODIESTERASE PDEF"/>
    <property type="match status" value="1"/>
</dbReference>
<gene>
    <name evidence="2" type="ORF">KQ929_15535</name>
</gene>
<dbReference type="InterPro" id="IPR035919">
    <property type="entry name" value="EAL_sf"/>
</dbReference>
<dbReference type="PANTHER" id="PTHR33121:SF70">
    <property type="entry name" value="SIGNALING PROTEIN YKOW"/>
    <property type="match status" value="1"/>
</dbReference>
<name>A0ABX8JUD7_9ENTR</name>